<gene>
    <name evidence="3" type="primary">cdcH_1</name>
    <name evidence="3" type="ORF">DIS24_g9970</name>
</gene>
<feature type="region of interest" description="Disordered" evidence="1">
    <location>
        <begin position="765"/>
        <end position="924"/>
    </location>
</feature>
<name>A0AA39XQD9_9PEZI</name>
<dbReference type="InterPro" id="IPR003959">
    <property type="entry name" value="ATPase_AAA_core"/>
</dbReference>
<feature type="compositionally biased region" description="Basic and acidic residues" evidence="1">
    <location>
        <begin position="851"/>
        <end position="873"/>
    </location>
</feature>
<dbReference type="InterPro" id="IPR003593">
    <property type="entry name" value="AAA+_ATPase"/>
</dbReference>
<evidence type="ECO:0000259" key="2">
    <source>
        <dbReference type="SMART" id="SM00382"/>
    </source>
</evidence>
<feature type="compositionally biased region" description="Gly residues" evidence="1">
    <location>
        <begin position="874"/>
        <end position="885"/>
    </location>
</feature>
<keyword evidence="4" id="KW-1185">Reference proteome</keyword>
<dbReference type="SUPFAM" id="SSF52540">
    <property type="entry name" value="P-loop containing nucleoside triphosphate hydrolases"/>
    <property type="match status" value="1"/>
</dbReference>
<feature type="region of interest" description="Disordered" evidence="1">
    <location>
        <begin position="32"/>
        <end position="51"/>
    </location>
</feature>
<reference evidence="3" key="1">
    <citation type="submission" date="2023-06" db="EMBL/GenBank/DDBJ databases">
        <title>Multi-omics analyses reveal the molecular pathogenesis toolkit of Lasiodiplodia hormozganensis, a cross-kingdom pathogen.</title>
        <authorList>
            <person name="Felix C."/>
            <person name="Meneses R."/>
            <person name="Goncalves M.F.M."/>
            <person name="Tilleman L."/>
            <person name="Duarte A.S."/>
            <person name="Jorrin-Novo J.V."/>
            <person name="Van De Peer Y."/>
            <person name="Deforce D."/>
            <person name="Van Nieuwerburgh F."/>
            <person name="Esteves A.C."/>
            <person name="Alves A."/>
        </authorList>
    </citation>
    <scope>NUCLEOTIDE SEQUENCE</scope>
    <source>
        <strain evidence="3">CBS 339.90</strain>
    </source>
</reference>
<dbReference type="CDD" id="cd19481">
    <property type="entry name" value="RecA-like_protease"/>
    <property type="match status" value="1"/>
</dbReference>
<feature type="domain" description="AAA+ ATPase" evidence="2">
    <location>
        <begin position="464"/>
        <end position="591"/>
    </location>
</feature>
<evidence type="ECO:0000313" key="3">
    <source>
        <dbReference type="EMBL" id="KAK0638312.1"/>
    </source>
</evidence>
<comment type="caution">
    <text evidence="3">The sequence shown here is derived from an EMBL/GenBank/DDBJ whole genome shotgun (WGS) entry which is preliminary data.</text>
</comment>
<feature type="region of interest" description="Disordered" evidence="1">
    <location>
        <begin position="671"/>
        <end position="700"/>
    </location>
</feature>
<feature type="region of interest" description="Disordered" evidence="1">
    <location>
        <begin position="730"/>
        <end position="750"/>
    </location>
</feature>
<proteinExistence type="predicted"/>
<dbReference type="GO" id="GO:0016887">
    <property type="term" value="F:ATP hydrolysis activity"/>
    <property type="evidence" value="ECO:0007669"/>
    <property type="project" value="InterPro"/>
</dbReference>
<feature type="compositionally biased region" description="Acidic residues" evidence="1">
    <location>
        <begin position="169"/>
        <end position="184"/>
    </location>
</feature>
<sequence length="924" mass="104549">MHTFCRPFKILVHFQPQMREALTRLEEKWGGKVDDNPAAADEEDGKPEEEIASVNNSDLVDSKYALIHMRVYVKYMEEKVMPLYNMFRGPDPKPRKVRFTDLWYLFREGELVYSPVPHKKKKKRSADYGSTANNSTLQASYQSCWKVYSIVTPEVPSNPDSVEDKVRNDDDDDDDMATGADDDPFDDEQATKIWCYYIDFDGDSYRPVQRQFQIRRFEGEKDIKSLPVYPTKFLDDEGRFVSDQKGSGKTFKQYIEKKHLYHRGWTLTRSTTGAALDDVDKYPEHIESEVIVDFAEAYQTVTSWVPEFHNPGMGQIGSWRMDWCSDESLPTFKYTIHRSTCMHVCICLIRSDDVGMRRRNQAISDDAFLSAARKGDDATLSDEYLVLLPKRLMVFSFLQRKFINADINCLKVIEPEPDIFDKLSINEAHKQMVRSLVKEHFRKKKRRHEGKEVMYQDIIKGKGTGLVFLLHGVPGVGKTATAEAVAQENRKPLFSITCGDLGFKPGDVERNLTRIFRLANLWDCILLLDEADVFFTKRMPTDLERNALVTVFLRILEYYSGILFLTTNRVGIIDEAFKSRIHMSLYYPPLNSEQYRQIFLLNIKRTEEIETANEAHGERRVAVDSGSILQWSEKHFRETNNEVGRWNGRQIKNAFQISASLAHYDLLDTSTGDIQPSSTPSPGGGAGIGNVGTKPPRNIRGSKPGILDAAQFEAVAQATLEFDEYMSHTKKGTDSVLAKRDGTRNDPRLAAGVPTAAATGLHLHEHHHREVPPHQSTPTRAGGGAAYSQGRPAYAPPPRDGYRDTYYNDPFYSPEPSRRVPPADDQYYGQSPQPRQVPSLQGHEAGIPLEYGRRSYPPDDRHGGDGYERDMRGDGMGGGVSGGGIPPQQLRLDDGAGNVYGRGTGTYGQPPPDSNYRAPPDARY</sequence>
<dbReference type="SMART" id="SM00382">
    <property type="entry name" value="AAA"/>
    <property type="match status" value="1"/>
</dbReference>
<dbReference type="EMBL" id="JAUJDW010000097">
    <property type="protein sequence ID" value="KAK0638312.1"/>
    <property type="molecule type" value="Genomic_DNA"/>
</dbReference>
<evidence type="ECO:0000313" key="4">
    <source>
        <dbReference type="Proteomes" id="UP001175001"/>
    </source>
</evidence>
<feature type="compositionally biased region" description="Acidic residues" evidence="1">
    <location>
        <begin position="40"/>
        <end position="51"/>
    </location>
</feature>
<evidence type="ECO:0000256" key="1">
    <source>
        <dbReference type="SAM" id="MobiDB-lite"/>
    </source>
</evidence>
<dbReference type="Proteomes" id="UP001175001">
    <property type="component" value="Unassembled WGS sequence"/>
</dbReference>
<accession>A0AA39XQD9</accession>
<feature type="compositionally biased region" description="Polar residues" evidence="1">
    <location>
        <begin position="828"/>
        <end position="839"/>
    </location>
</feature>
<dbReference type="Gene3D" id="3.40.50.300">
    <property type="entry name" value="P-loop containing nucleotide triphosphate hydrolases"/>
    <property type="match status" value="1"/>
</dbReference>
<dbReference type="Pfam" id="PF22942">
    <property type="entry name" value="DUF7025"/>
    <property type="match status" value="1"/>
</dbReference>
<dbReference type="PANTHER" id="PTHR46411">
    <property type="entry name" value="FAMILY ATPASE, PUTATIVE-RELATED"/>
    <property type="match status" value="1"/>
</dbReference>
<organism evidence="3 4">
    <name type="scientific">Lasiodiplodia hormozganensis</name>
    <dbReference type="NCBI Taxonomy" id="869390"/>
    <lineage>
        <taxon>Eukaryota</taxon>
        <taxon>Fungi</taxon>
        <taxon>Dikarya</taxon>
        <taxon>Ascomycota</taxon>
        <taxon>Pezizomycotina</taxon>
        <taxon>Dothideomycetes</taxon>
        <taxon>Dothideomycetes incertae sedis</taxon>
        <taxon>Botryosphaeriales</taxon>
        <taxon>Botryosphaeriaceae</taxon>
        <taxon>Lasiodiplodia</taxon>
    </lineage>
</organism>
<dbReference type="AlphaFoldDB" id="A0AA39XQD9"/>
<dbReference type="Pfam" id="PF00004">
    <property type="entry name" value="AAA"/>
    <property type="match status" value="1"/>
</dbReference>
<feature type="region of interest" description="Disordered" evidence="1">
    <location>
        <begin position="155"/>
        <end position="184"/>
    </location>
</feature>
<dbReference type="GO" id="GO:0005524">
    <property type="term" value="F:ATP binding"/>
    <property type="evidence" value="ECO:0007669"/>
    <property type="project" value="InterPro"/>
</dbReference>
<dbReference type="InterPro" id="IPR054289">
    <property type="entry name" value="DUF7025"/>
</dbReference>
<protein>
    <submittedName>
        <fullName evidence="3">Protein CdcH</fullName>
    </submittedName>
</protein>
<feature type="compositionally biased region" description="Basic and acidic residues" evidence="1">
    <location>
        <begin position="730"/>
        <end position="747"/>
    </location>
</feature>
<dbReference type="InterPro" id="IPR027417">
    <property type="entry name" value="P-loop_NTPase"/>
</dbReference>
<dbReference type="PANTHER" id="PTHR46411:SF3">
    <property type="entry name" value="AAA+ ATPASE DOMAIN-CONTAINING PROTEIN"/>
    <property type="match status" value="1"/>
</dbReference>